<proteinExistence type="predicted"/>
<sequence length="84" mass="9483">MDEEKLKWCESGCKGCMQVKQVPRGSPSCWWGSIPTKTSCWGRNRQPQLPASQIAHQCYCALNARAAASQSDHHRLQSNRRRPG</sequence>
<dbReference type="AlphaFoldDB" id="Q0D3B0"/>
<protein>
    <submittedName>
        <fullName evidence="1">Os07g0696000 protein</fullName>
    </submittedName>
</protein>
<evidence type="ECO:0000313" key="2">
    <source>
        <dbReference type="Proteomes" id="UP000000763"/>
    </source>
</evidence>
<dbReference type="KEGG" id="dosa:Os07g0696000"/>
<gene>
    <name evidence="1" type="ordered locus">Os07g0696000</name>
</gene>
<reference evidence="2" key="2">
    <citation type="journal article" date="2008" name="Nucleic Acids Res.">
        <title>The rice annotation project database (RAP-DB): 2008 update.</title>
        <authorList>
            <consortium name="The rice annotation project (RAP)"/>
        </authorList>
    </citation>
    <scope>GENOME REANNOTATION</scope>
    <source>
        <strain evidence="2">cv. Nipponbare</strain>
    </source>
</reference>
<dbReference type="EMBL" id="AP008213">
    <property type="protein sequence ID" value="BAF22663.1"/>
    <property type="molecule type" value="Genomic_DNA"/>
</dbReference>
<name>Q0D3B0_ORYSJ</name>
<evidence type="ECO:0000313" key="1">
    <source>
        <dbReference type="EMBL" id="BAF22663.1"/>
    </source>
</evidence>
<dbReference type="Proteomes" id="UP000000763">
    <property type="component" value="Chromosome 7"/>
</dbReference>
<accession>Q0D3B0</accession>
<reference evidence="1 2" key="1">
    <citation type="journal article" date="2005" name="Nature">
        <title>The map-based sequence of the rice genome.</title>
        <authorList>
            <consortium name="International rice genome sequencing project (IRGSP)"/>
            <person name="Matsumoto T."/>
            <person name="Wu J."/>
            <person name="Kanamori H."/>
            <person name="Katayose Y."/>
            <person name="Fujisawa M."/>
            <person name="Namiki N."/>
            <person name="Mizuno H."/>
            <person name="Yamamoto K."/>
            <person name="Antonio B.A."/>
            <person name="Baba T."/>
            <person name="Sakata K."/>
            <person name="Nagamura Y."/>
            <person name="Aoki H."/>
            <person name="Arikawa K."/>
            <person name="Arita K."/>
            <person name="Bito T."/>
            <person name="Chiden Y."/>
            <person name="Fujitsuka N."/>
            <person name="Fukunaka R."/>
            <person name="Hamada M."/>
            <person name="Harada C."/>
            <person name="Hayashi A."/>
            <person name="Hijishita S."/>
            <person name="Honda M."/>
            <person name="Hosokawa S."/>
            <person name="Ichikawa Y."/>
            <person name="Idonuma A."/>
            <person name="Iijima M."/>
            <person name="Ikeda M."/>
            <person name="Ikeno M."/>
            <person name="Ito K."/>
            <person name="Ito S."/>
            <person name="Ito T."/>
            <person name="Ito Y."/>
            <person name="Ito Y."/>
            <person name="Iwabuchi A."/>
            <person name="Kamiya K."/>
            <person name="Karasawa W."/>
            <person name="Kurita K."/>
            <person name="Katagiri S."/>
            <person name="Kikuta A."/>
            <person name="Kobayashi H."/>
            <person name="Kobayashi N."/>
            <person name="Machita K."/>
            <person name="Maehara T."/>
            <person name="Masukawa M."/>
            <person name="Mizubayashi T."/>
            <person name="Mukai Y."/>
            <person name="Nagasaki H."/>
            <person name="Nagata Y."/>
            <person name="Naito S."/>
            <person name="Nakashima M."/>
            <person name="Nakama Y."/>
            <person name="Nakamichi Y."/>
            <person name="Nakamura M."/>
            <person name="Meguro A."/>
            <person name="Negishi M."/>
            <person name="Ohta I."/>
            <person name="Ohta T."/>
            <person name="Okamoto M."/>
            <person name="Ono N."/>
            <person name="Saji S."/>
            <person name="Sakaguchi M."/>
            <person name="Sakai K."/>
            <person name="Shibata M."/>
            <person name="Shimokawa T."/>
            <person name="Song J."/>
            <person name="Takazaki Y."/>
            <person name="Terasawa K."/>
            <person name="Tsugane M."/>
            <person name="Tsuji K."/>
            <person name="Ueda S."/>
            <person name="Waki K."/>
            <person name="Yamagata H."/>
            <person name="Yamamoto M."/>
            <person name="Yamamoto S."/>
            <person name="Yamane H."/>
            <person name="Yoshiki S."/>
            <person name="Yoshihara R."/>
            <person name="Yukawa K."/>
            <person name="Zhong H."/>
            <person name="Yano M."/>
            <person name="Yuan Q."/>
            <person name="Ouyang S."/>
            <person name="Liu J."/>
            <person name="Jones K.M."/>
            <person name="Gansberger K."/>
            <person name="Moffat K."/>
            <person name="Hill J."/>
            <person name="Bera J."/>
            <person name="Fadrosh D."/>
            <person name="Jin S."/>
            <person name="Johri S."/>
            <person name="Kim M."/>
            <person name="Overton L."/>
            <person name="Reardon M."/>
            <person name="Tsitrin T."/>
            <person name="Vuong H."/>
            <person name="Weaver B."/>
            <person name="Ciecko A."/>
            <person name="Tallon L."/>
            <person name="Jackson J."/>
            <person name="Pai G."/>
            <person name="Aken S.V."/>
            <person name="Utterback T."/>
            <person name="Reidmuller S."/>
            <person name="Feldblyum T."/>
            <person name="Hsiao J."/>
            <person name="Zismann V."/>
            <person name="Iobst S."/>
            <person name="de Vazeille A.R."/>
            <person name="Buell C.R."/>
            <person name="Ying K."/>
            <person name="Li Y."/>
            <person name="Lu T."/>
            <person name="Huang Y."/>
            <person name="Zhao Q."/>
            <person name="Feng Q."/>
            <person name="Zhang L."/>
            <person name="Zhu J."/>
            <person name="Weng Q."/>
            <person name="Mu J."/>
            <person name="Lu Y."/>
            <person name="Fan D."/>
            <person name="Liu Y."/>
            <person name="Guan J."/>
            <person name="Zhang Y."/>
            <person name="Yu S."/>
            <person name="Liu X."/>
            <person name="Zhang Y."/>
            <person name="Hong G."/>
            <person name="Han B."/>
            <person name="Choisne N."/>
            <person name="Demange N."/>
            <person name="Orjeda G."/>
            <person name="Samain S."/>
            <person name="Cattolico L."/>
            <person name="Pelletier E."/>
            <person name="Couloux A."/>
            <person name="Segurens B."/>
            <person name="Wincker P."/>
            <person name="D'Hont A."/>
            <person name="Scarpelli C."/>
            <person name="Weissenbach J."/>
            <person name="Salanoubat M."/>
            <person name="Quetier F."/>
            <person name="Yu Y."/>
            <person name="Kim H.R."/>
            <person name="Rambo T."/>
            <person name="Currie J."/>
            <person name="Collura K."/>
            <person name="Luo M."/>
            <person name="Yang T."/>
            <person name="Ammiraju J.S.S."/>
            <person name="Engler F."/>
            <person name="Soderlund C."/>
            <person name="Wing R.A."/>
            <person name="Palmer L.E."/>
            <person name="de la Bastide M."/>
            <person name="Spiegel L."/>
            <person name="Nascimento L."/>
            <person name="Zutavern T."/>
            <person name="O'Shaughnessy A."/>
            <person name="Dike S."/>
            <person name="Dedhia N."/>
            <person name="Preston R."/>
            <person name="Balija V."/>
            <person name="McCombie W.R."/>
            <person name="Chow T."/>
            <person name="Chen H."/>
            <person name="Chung M."/>
            <person name="Chen C."/>
            <person name="Shaw J."/>
            <person name="Wu H."/>
            <person name="Hsiao K."/>
            <person name="Chao Y."/>
            <person name="Chu M."/>
            <person name="Cheng C."/>
            <person name="Hour A."/>
            <person name="Lee P."/>
            <person name="Lin S."/>
            <person name="Lin Y."/>
            <person name="Liou J."/>
            <person name="Liu S."/>
            <person name="Hsing Y."/>
            <person name="Raghuvanshi S."/>
            <person name="Mohanty A."/>
            <person name="Bharti A.K."/>
            <person name="Gaur A."/>
            <person name="Gupta V."/>
            <person name="Kumar D."/>
            <person name="Ravi V."/>
            <person name="Vij S."/>
            <person name="Kapur A."/>
            <person name="Khurana P."/>
            <person name="Khurana P."/>
            <person name="Khurana J.P."/>
            <person name="Tyagi A.K."/>
            <person name="Gaikwad K."/>
            <person name="Singh A."/>
            <person name="Dalal V."/>
            <person name="Srivastava S."/>
            <person name="Dixit A."/>
            <person name="Pal A.K."/>
            <person name="Ghazi I.A."/>
            <person name="Yadav M."/>
            <person name="Pandit A."/>
            <person name="Bhargava A."/>
            <person name="Sureshbabu K."/>
            <person name="Batra K."/>
            <person name="Sharma T.R."/>
            <person name="Mohapatra T."/>
            <person name="Singh N.K."/>
            <person name="Messing J."/>
            <person name="Nelson A.B."/>
            <person name="Fuks G."/>
            <person name="Kavchok S."/>
            <person name="Keizer G."/>
            <person name="Linton E."/>
            <person name="Llaca V."/>
            <person name="Song R."/>
            <person name="Tanyolac B."/>
            <person name="Young S."/>
            <person name="Ho-Il K."/>
            <person name="Hahn J.H."/>
            <person name="Sangsakoo G."/>
            <person name="Vanavichit A."/>
            <person name="de Mattos Luiz.A.T."/>
            <person name="Zimmer P.D."/>
            <person name="Malone G."/>
            <person name="Dellagostin O."/>
            <person name="de Oliveira A.C."/>
            <person name="Bevan M."/>
            <person name="Bancroft I."/>
            <person name="Minx P."/>
            <person name="Cordum H."/>
            <person name="Wilson R."/>
            <person name="Cheng Z."/>
            <person name="Jin W."/>
            <person name="Jiang J."/>
            <person name="Leong S.A."/>
            <person name="Iwama H."/>
            <person name="Gojobori T."/>
            <person name="Itoh T."/>
            <person name="Niimura Y."/>
            <person name="Fujii Y."/>
            <person name="Habara T."/>
            <person name="Sakai H."/>
            <person name="Sato Y."/>
            <person name="Wilson G."/>
            <person name="Kumar K."/>
            <person name="McCouch S."/>
            <person name="Juretic N."/>
            <person name="Hoen D."/>
            <person name="Wright S."/>
            <person name="Bruskiewich R."/>
            <person name="Bureau T."/>
            <person name="Miyao A."/>
            <person name="Hirochika H."/>
            <person name="Nishikawa T."/>
            <person name="Kadowaki K."/>
            <person name="Sugiura M."/>
            <person name="Burr B."/>
            <person name="Sasaki T."/>
        </authorList>
    </citation>
    <scope>NUCLEOTIDE SEQUENCE [LARGE SCALE GENOMIC DNA]</scope>
    <source>
        <strain evidence="2">cv. Nipponbare</strain>
    </source>
</reference>
<organism evidence="1 2">
    <name type="scientific">Oryza sativa subsp. japonica</name>
    <name type="common">Rice</name>
    <dbReference type="NCBI Taxonomy" id="39947"/>
    <lineage>
        <taxon>Eukaryota</taxon>
        <taxon>Viridiplantae</taxon>
        <taxon>Streptophyta</taxon>
        <taxon>Embryophyta</taxon>
        <taxon>Tracheophyta</taxon>
        <taxon>Spermatophyta</taxon>
        <taxon>Magnoliopsida</taxon>
        <taxon>Liliopsida</taxon>
        <taxon>Poales</taxon>
        <taxon>Poaceae</taxon>
        <taxon>BOP clade</taxon>
        <taxon>Oryzoideae</taxon>
        <taxon>Oryzeae</taxon>
        <taxon>Oryzinae</taxon>
        <taxon>Oryza</taxon>
        <taxon>Oryza sativa</taxon>
    </lineage>
</organism>